<sequence length="222" mass="25323">MVAMERWERTSAQKPSLQSAAYEAIKHRIVTCRYRPGEYLNEQQISDELGFGRTPVHQAVNRLSLEGLVEIIPRKGVIVKPLSLDEILDVSDIRQINEIHCAQLASQRLTADADSEFDEIIAESRDACEERDVERLMMLDRRFHGLIAATAGNAVLSDVLRNLHDRSLRHWFLSLSDPEHDRRVLGEHERIVQAIRSGDKARIAEAVTDHIGSFRKNLLTRI</sequence>
<evidence type="ECO:0000256" key="3">
    <source>
        <dbReference type="ARBA" id="ARBA00023163"/>
    </source>
</evidence>
<evidence type="ECO:0000259" key="4">
    <source>
        <dbReference type="PROSITE" id="PS50949"/>
    </source>
</evidence>
<proteinExistence type="predicted"/>
<dbReference type="CDD" id="cd07377">
    <property type="entry name" value="WHTH_GntR"/>
    <property type="match status" value="1"/>
</dbReference>
<dbReference type="SMART" id="SM00895">
    <property type="entry name" value="FCD"/>
    <property type="match status" value="1"/>
</dbReference>
<dbReference type="InterPro" id="IPR011711">
    <property type="entry name" value="GntR_C"/>
</dbReference>
<dbReference type="InterPro" id="IPR000524">
    <property type="entry name" value="Tscrpt_reg_HTH_GntR"/>
</dbReference>
<dbReference type="SUPFAM" id="SSF46785">
    <property type="entry name" value="Winged helix' DNA-binding domain"/>
    <property type="match status" value="1"/>
</dbReference>
<accession>A0A964T2R9</accession>
<dbReference type="Pfam" id="PF07729">
    <property type="entry name" value="FCD"/>
    <property type="match status" value="1"/>
</dbReference>
<organism evidence="5 6">
    <name type="scientific">Propylenella binzhouense</name>
    <dbReference type="NCBI Taxonomy" id="2555902"/>
    <lineage>
        <taxon>Bacteria</taxon>
        <taxon>Pseudomonadati</taxon>
        <taxon>Pseudomonadota</taxon>
        <taxon>Alphaproteobacteria</taxon>
        <taxon>Hyphomicrobiales</taxon>
        <taxon>Propylenellaceae</taxon>
        <taxon>Propylenella</taxon>
    </lineage>
</organism>
<dbReference type="EMBL" id="SPKJ01000014">
    <property type="protein sequence ID" value="MYZ47386.1"/>
    <property type="molecule type" value="Genomic_DNA"/>
</dbReference>
<dbReference type="OrthoDB" id="9788098at2"/>
<dbReference type="Pfam" id="PF00392">
    <property type="entry name" value="GntR"/>
    <property type="match status" value="1"/>
</dbReference>
<dbReference type="RefSeq" id="WP_161139733.1">
    <property type="nucleotide sequence ID" value="NZ_SPKJ01000014.1"/>
</dbReference>
<name>A0A964T2R9_9HYPH</name>
<dbReference type="GO" id="GO:0003700">
    <property type="term" value="F:DNA-binding transcription factor activity"/>
    <property type="evidence" value="ECO:0007669"/>
    <property type="project" value="InterPro"/>
</dbReference>
<gene>
    <name evidence="5" type="ORF">E4O86_06640</name>
</gene>
<evidence type="ECO:0000313" key="5">
    <source>
        <dbReference type="EMBL" id="MYZ47386.1"/>
    </source>
</evidence>
<keyword evidence="3" id="KW-0804">Transcription</keyword>
<comment type="caution">
    <text evidence="5">The sequence shown here is derived from an EMBL/GenBank/DDBJ whole genome shotgun (WGS) entry which is preliminary data.</text>
</comment>
<evidence type="ECO:0000256" key="1">
    <source>
        <dbReference type="ARBA" id="ARBA00023015"/>
    </source>
</evidence>
<reference evidence="5" key="1">
    <citation type="submission" date="2019-03" db="EMBL/GenBank/DDBJ databases">
        <title>Afifella sp. nov., isolated from activated sludge.</title>
        <authorList>
            <person name="Li Q."/>
            <person name="Liu Y."/>
        </authorList>
    </citation>
    <scope>NUCLEOTIDE SEQUENCE</scope>
    <source>
        <strain evidence="5">L72</strain>
    </source>
</reference>
<dbReference type="PANTHER" id="PTHR43537">
    <property type="entry name" value="TRANSCRIPTIONAL REGULATOR, GNTR FAMILY"/>
    <property type="match status" value="1"/>
</dbReference>
<dbReference type="GO" id="GO:0003677">
    <property type="term" value="F:DNA binding"/>
    <property type="evidence" value="ECO:0007669"/>
    <property type="project" value="UniProtKB-KW"/>
</dbReference>
<keyword evidence="1" id="KW-0805">Transcription regulation</keyword>
<dbReference type="PANTHER" id="PTHR43537:SF5">
    <property type="entry name" value="UXU OPERON TRANSCRIPTIONAL REGULATOR"/>
    <property type="match status" value="1"/>
</dbReference>
<evidence type="ECO:0000256" key="2">
    <source>
        <dbReference type="ARBA" id="ARBA00023125"/>
    </source>
</evidence>
<dbReference type="Proteomes" id="UP000773614">
    <property type="component" value="Unassembled WGS sequence"/>
</dbReference>
<evidence type="ECO:0000313" key="6">
    <source>
        <dbReference type="Proteomes" id="UP000773614"/>
    </source>
</evidence>
<dbReference type="AlphaFoldDB" id="A0A964T2R9"/>
<dbReference type="InterPro" id="IPR008920">
    <property type="entry name" value="TF_FadR/GntR_C"/>
</dbReference>
<dbReference type="InterPro" id="IPR036390">
    <property type="entry name" value="WH_DNA-bd_sf"/>
</dbReference>
<dbReference type="SUPFAM" id="SSF48008">
    <property type="entry name" value="GntR ligand-binding domain-like"/>
    <property type="match status" value="1"/>
</dbReference>
<feature type="domain" description="HTH gntR-type" evidence="4">
    <location>
        <begin position="15"/>
        <end position="82"/>
    </location>
</feature>
<dbReference type="Gene3D" id="1.10.10.10">
    <property type="entry name" value="Winged helix-like DNA-binding domain superfamily/Winged helix DNA-binding domain"/>
    <property type="match status" value="1"/>
</dbReference>
<protein>
    <submittedName>
        <fullName evidence="5">GntR family transcriptional regulator</fullName>
    </submittedName>
</protein>
<dbReference type="PROSITE" id="PS50949">
    <property type="entry name" value="HTH_GNTR"/>
    <property type="match status" value="1"/>
</dbReference>
<dbReference type="Gene3D" id="1.20.120.530">
    <property type="entry name" value="GntR ligand-binding domain-like"/>
    <property type="match status" value="1"/>
</dbReference>
<dbReference type="InterPro" id="IPR036388">
    <property type="entry name" value="WH-like_DNA-bd_sf"/>
</dbReference>
<dbReference type="SMART" id="SM00345">
    <property type="entry name" value="HTH_GNTR"/>
    <property type="match status" value="1"/>
</dbReference>
<keyword evidence="2" id="KW-0238">DNA-binding</keyword>
<keyword evidence="6" id="KW-1185">Reference proteome</keyword>